<name>A0ABD3EHE3_9LAMI</name>
<comment type="caution">
    <text evidence="3">The sequence shown here is derived from an EMBL/GenBank/DDBJ whole genome shotgun (WGS) entry which is preliminary data.</text>
</comment>
<evidence type="ECO:0000313" key="3">
    <source>
        <dbReference type="EMBL" id="KAL3653652.1"/>
    </source>
</evidence>
<organism evidence="3 4">
    <name type="scientific">Castilleja foliolosa</name>
    <dbReference type="NCBI Taxonomy" id="1961234"/>
    <lineage>
        <taxon>Eukaryota</taxon>
        <taxon>Viridiplantae</taxon>
        <taxon>Streptophyta</taxon>
        <taxon>Embryophyta</taxon>
        <taxon>Tracheophyta</taxon>
        <taxon>Spermatophyta</taxon>
        <taxon>Magnoliopsida</taxon>
        <taxon>eudicotyledons</taxon>
        <taxon>Gunneridae</taxon>
        <taxon>Pentapetalae</taxon>
        <taxon>asterids</taxon>
        <taxon>lamiids</taxon>
        <taxon>Lamiales</taxon>
        <taxon>Orobanchaceae</taxon>
        <taxon>Pedicularideae</taxon>
        <taxon>Castillejinae</taxon>
        <taxon>Castilleja</taxon>
    </lineage>
</organism>
<evidence type="ECO:0000256" key="1">
    <source>
        <dbReference type="SAM" id="MobiDB-lite"/>
    </source>
</evidence>
<evidence type="ECO:0000313" key="4">
    <source>
        <dbReference type="Proteomes" id="UP001632038"/>
    </source>
</evidence>
<dbReference type="Proteomes" id="UP001632038">
    <property type="component" value="Unassembled WGS sequence"/>
</dbReference>
<protein>
    <recommendedName>
        <fullName evidence="2">MORF/ORRM1/DAG-like MORF domain-containing protein</fullName>
    </recommendedName>
</protein>
<sequence length="194" mass="21904">MALARAQICRISKRMFSGISIPHPPPHPKINDDKFSFLDAVPVTPFPESDPGYPVNLWHCYIKRSYLKGATQEEKMNFYIKTAAQVIGSEEEAKDRIRMITCDCSFDGFGLEICYDAAVKIARLKSVDQVGPYTGMVPFSDGVLIHWSLIPKRREKGRFPLPKPDLDISDSDDEGTGPSCLAQEREIENEMEYD</sequence>
<proteinExistence type="predicted"/>
<accession>A0ABD3EHE3</accession>
<dbReference type="Pfam" id="PF21864">
    <property type="entry name" value="MORF_dom"/>
    <property type="match status" value="1"/>
</dbReference>
<feature type="domain" description="MORF/ORRM1/DAG-like MORF" evidence="2">
    <location>
        <begin position="57"/>
        <end position="132"/>
    </location>
</feature>
<keyword evidence="4" id="KW-1185">Reference proteome</keyword>
<reference evidence="4" key="1">
    <citation type="journal article" date="2024" name="IScience">
        <title>Strigolactones Initiate the Formation of Haustorium-like Structures in Castilleja.</title>
        <authorList>
            <person name="Buerger M."/>
            <person name="Peterson D."/>
            <person name="Chory J."/>
        </authorList>
    </citation>
    <scope>NUCLEOTIDE SEQUENCE [LARGE SCALE GENOMIC DNA]</scope>
</reference>
<evidence type="ECO:0000259" key="2">
    <source>
        <dbReference type="Pfam" id="PF21864"/>
    </source>
</evidence>
<dbReference type="AlphaFoldDB" id="A0ABD3EHE3"/>
<gene>
    <name evidence="3" type="ORF">CASFOL_003333</name>
</gene>
<feature type="region of interest" description="Disordered" evidence="1">
    <location>
        <begin position="156"/>
        <end position="194"/>
    </location>
</feature>
<dbReference type="EMBL" id="JAVIJP010000005">
    <property type="protein sequence ID" value="KAL3653652.1"/>
    <property type="molecule type" value="Genomic_DNA"/>
</dbReference>
<dbReference type="InterPro" id="IPR054059">
    <property type="entry name" value="MORF/ORRM1/DAG-like_MORF"/>
</dbReference>